<gene>
    <name evidence="1" type="ORF">PYU98_24155</name>
</gene>
<reference evidence="1" key="1">
    <citation type="submission" date="2023-02" db="EMBL/GenBank/DDBJ databases">
        <title>The sequence of Aeromonas allosaccharophila K520.</title>
        <authorList>
            <person name="Luo X."/>
        </authorList>
    </citation>
    <scope>NUCLEOTIDE SEQUENCE</scope>
    <source>
        <strain evidence="1">K520</strain>
        <plasmid evidence="1">pK520-KPC</plasmid>
    </source>
</reference>
<dbReference type="RefSeq" id="WP_180911153.1">
    <property type="nucleotide sequence ID" value="NZ_CP118989.1"/>
</dbReference>
<dbReference type="AlphaFoldDB" id="A0AAX3NZ47"/>
<keyword evidence="1" id="KW-0614">Plasmid</keyword>
<name>A0AAX3NZ47_9GAMM</name>
<proteinExistence type="predicted"/>
<dbReference type="EMBL" id="CP118989">
    <property type="protein sequence ID" value="WED79044.1"/>
    <property type="molecule type" value="Genomic_DNA"/>
</dbReference>
<accession>A0AAX3NZ47</accession>
<dbReference type="InterPro" id="IPR021530">
    <property type="entry name" value="AllH-like"/>
</dbReference>
<organism evidence="1 2">
    <name type="scientific">Aeromonas allosaccharophila</name>
    <dbReference type="NCBI Taxonomy" id="656"/>
    <lineage>
        <taxon>Bacteria</taxon>
        <taxon>Pseudomonadati</taxon>
        <taxon>Pseudomonadota</taxon>
        <taxon>Gammaproteobacteria</taxon>
        <taxon>Aeromonadales</taxon>
        <taxon>Aeromonadaceae</taxon>
        <taxon>Aeromonas</taxon>
    </lineage>
</organism>
<protein>
    <submittedName>
        <fullName evidence="1">DUF2877 domain-containing protein</fullName>
    </submittedName>
</protein>
<evidence type="ECO:0000313" key="2">
    <source>
        <dbReference type="Proteomes" id="UP001213721"/>
    </source>
</evidence>
<evidence type="ECO:0000313" key="1">
    <source>
        <dbReference type="EMBL" id="WED79044.1"/>
    </source>
</evidence>
<dbReference type="Pfam" id="PF11392">
    <property type="entry name" value="AllH"/>
    <property type="match status" value="1"/>
</dbReference>
<sequence length="292" mass="32627">MTSLTLVPVTAGYLAIDRLNDAGSQKINIHSCFTNTMNLLLPDGELLMLASGHTGLNHPDAIIVSVPASWDWRCTGRAGITFGDGIFSNLVWQMDIRHVQRWRQTDLYPLIITESERKYTFLAEQLKMYSQRYPVKSAIMLLPDNMAQQVNRPLREVNITIEDNEQQISQLVDRLIGFGFGLTPDGDDYLLGYLAAISFLPQDIIARQRRALTRIILSRLDRTNDISRHYLKRATEGHFSEAICQLLTRLSVPFSPSPLAAAATAVMRFGASSGVDCLAGLLHGMRASTRIH</sequence>
<geneLocation type="plasmid" evidence="1 2">
    <name>pK520-KPC</name>
</geneLocation>
<dbReference type="Proteomes" id="UP001213721">
    <property type="component" value="Plasmid pK520-KPC"/>
</dbReference>